<feature type="transmembrane region" description="Helical" evidence="7">
    <location>
        <begin position="134"/>
        <end position="158"/>
    </location>
</feature>
<accession>A0ABT9NAJ4</accession>
<feature type="domain" description="Major facilitator superfamily (MFS) profile" evidence="8">
    <location>
        <begin position="9"/>
        <end position="448"/>
    </location>
</feature>
<evidence type="ECO:0000256" key="1">
    <source>
        <dbReference type="ARBA" id="ARBA00004651"/>
    </source>
</evidence>
<evidence type="ECO:0000256" key="3">
    <source>
        <dbReference type="ARBA" id="ARBA00022475"/>
    </source>
</evidence>
<dbReference type="PANTHER" id="PTHR43124">
    <property type="entry name" value="PURINE EFFLUX PUMP PBUE"/>
    <property type="match status" value="1"/>
</dbReference>
<evidence type="ECO:0000256" key="7">
    <source>
        <dbReference type="SAM" id="Phobius"/>
    </source>
</evidence>
<reference evidence="9 10" key="1">
    <citation type="submission" date="2023-07" db="EMBL/GenBank/DDBJ databases">
        <title>Sequencing the genomes of 1000 actinobacteria strains.</title>
        <authorList>
            <person name="Klenk H.-P."/>
        </authorList>
    </citation>
    <scope>NUCLEOTIDE SEQUENCE [LARGE SCALE GENOMIC DNA]</scope>
    <source>
        <strain evidence="9 10">DSM 102162</strain>
    </source>
</reference>
<dbReference type="Gene3D" id="1.20.1250.20">
    <property type="entry name" value="MFS general substrate transporter like domains"/>
    <property type="match status" value="1"/>
</dbReference>
<dbReference type="Proteomes" id="UP001235966">
    <property type="component" value="Unassembled WGS sequence"/>
</dbReference>
<dbReference type="Gene3D" id="1.20.1720.10">
    <property type="entry name" value="Multidrug resistance protein D"/>
    <property type="match status" value="1"/>
</dbReference>
<protein>
    <submittedName>
        <fullName evidence="9">MFS family permease</fullName>
    </submittedName>
</protein>
<evidence type="ECO:0000259" key="8">
    <source>
        <dbReference type="PROSITE" id="PS50850"/>
    </source>
</evidence>
<dbReference type="InterPro" id="IPR005829">
    <property type="entry name" value="Sugar_transporter_CS"/>
</dbReference>
<feature type="transmembrane region" description="Helical" evidence="7">
    <location>
        <begin position="99"/>
        <end position="122"/>
    </location>
</feature>
<keyword evidence="3" id="KW-1003">Cell membrane</keyword>
<feature type="transmembrane region" description="Helical" evidence="7">
    <location>
        <begin position="12"/>
        <end position="35"/>
    </location>
</feature>
<feature type="transmembrane region" description="Helical" evidence="7">
    <location>
        <begin position="74"/>
        <end position="93"/>
    </location>
</feature>
<name>A0ABT9NAJ4_9ACTO</name>
<organism evidence="9 10">
    <name type="scientific">Arcanobacterium wilhelmae</name>
    <dbReference type="NCBI Taxonomy" id="1803177"/>
    <lineage>
        <taxon>Bacteria</taxon>
        <taxon>Bacillati</taxon>
        <taxon>Actinomycetota</taxon>
        <taxon>Actinomycetes</taxon>
        <taxon>Actinomycetales</taxon>
        <taxon>Actinomycetaceae</taxon>
        <taxon>Arcanobacterium</taxon>
    </lineage>
</organism>
<evidence type="ECO:0000256" key="5">
    <source>
        <dbReference type="ARBA" id="ARBA00022989"/>
    </source>
</evidence>
<feature type="transmembrane region" description="Helical" evidence="7">
    <location>
        <begin position="41"/>
        <end position="62"/>
    </location>
</feature>
<sequence length="451" mass="46808">MPKTTMPREIWVLVASAVIVSLGFGIVAPVLTIFASTLGATTFQAGVVVSAFALTRLVFAPLSGRLSTRFGERSMYMLGIGLVGVSSVAAGLANDYSHLVLYRGLGGVGSVIFSVSAMSLIFRVAPAGARGRASALYGAGWLVGNIGGPAIGAFITPLGYRAPFFIYAGSLFVAMFLVGVLIRPDAGARPARVGRLARARRASARVKRAARRLTFRHAASAPNPTNPLGLERSAVEAGAVSASERAAAEVRTGVNRSPMSVREAWADRRFRAVLVSSFAEGWTDFGVRVSLVPLLAAAVTSQAWVAGGIMTAFAVGNGLALIRAGVWSDYYGRRPLLVAGLTLSGVFTIGFGWIGSVWLLIAASFLAGIGAGFVMPSQQGAVADVVGARQGSRVFSFFQQAGDLGQILGPVAAGWIADVTGFGVAFAITGAMMLISAAVWYVLGRVDTRAA</sequence>
<dbReference type="Pfam" id="PF07690">
    <property type="entry name" value="MFS_1"/>
    <property type="match status" value="2"/>
</dbReference>
<dbReference type="InterPro" id="IPR011701">
    <property type="entry name" value="MFS"/>
</dbReference>
<dbReference type="InterPro" id="IPR020846">
    <property type="entry name" value="MFS_dom"/>
</dbReference>
<keyword evidence="10" id="KW-1185">Reference proteome</keyword>
<dbReference type="PROSITE" id="PS50850">
    <property type="entry name" value="MFS"/>
    <property type="match status" value="1"/>
</dbReference>
<dbReference type="SUPFAM" id="SSF103473">
    <property type="entry name" value="MFS general substrate transporter"/>
    <property type="match status" value="1"/>
</dbReference>
<evidence type="ECO:0000256" key="6">
    <source>
        <dbReference type="ARBA" id="ARBA00023136"/>
    </source>
</evidence>
<dbReference type="RefSeq" id="WP_278058132.1">
    <property type="nucleotide sequence ID" value="NZ_CP121247.1"/>
</dbReference>
<comment type="caution">
    <text evidence="9">The sequence shown here is derived from an EMBL/GenBank/DDBJ whole genome shotgun (WGS) entry which is preliminary data.</text>
</comment>
<feature type="transmembrane region" description="Helical" evidence="7">
    <location>
        <begin position="336"/>
        <end position="369"/>
    </location>
</feature>
<evidence type="ECO:0000256" key="2">
    <source>
        <dbReference type="ARBA" id="ARBA00007520"/>
    </source>
</evidence>
<proteinExistence type="inferred from homology"/>
<dbReference type="InterPro" id="IPR050189">
    <property type="entry name" value="MFS_Efflux_Transporters"/>
</dbReference>
<evidence type="ECO:0000313" key="9">
    <source>
        <dbReference type="EMBL" id="MDP9800713.1"/>
    </source>
</evidence>
<dbReference type="InterPro" id="IPR001958">
    <property type="entry name" value="Tet-R_TetA/multi-R_MdtG-like"/>
</dbReference>
<comment type="similarity">
    <text evidence="2">Belongs to the major facilitator superfamily. TCR/Tet family.</text>
</comment>
<dbReference type="CDD" id="cd17325">
    <property type="entry name" value="MFS_MdtG_SLC18_like"/>
    <property type="match status" value="1"/>
</dbReference>
<keyword evidence="5 7" id="KW-1133">Transmembrane helix</keyword>
<comment type="subcellular location">
    <subcellularLocation>
        <location evidence="1">Cell membrane</location>
        <topology evidence="1">Multi-pass membrane protein</topology>
    </subcellularLocation>
</comment>
<evidence type="ECO:0000256" key="4">
    <source>
        <dbReference type="ARBA" id="ARBA00022692"/>
    </source>
</evidence>
<dbReference type="InterPro" id="IPR036259">
    <property type="entry name" value="MFS_trans_sf"/>
</dbReference>
<dbReference type="PRINTS" id="PR01035">
    <property type="entry name" value="TCRTETA"/>
</dbReference>
<dbReference type="PANTHER" id="PTHR43124:SF3">
    <property type="entry name" value="CHLORAMPHENICOL EFFLUX PUMP RV0191"/>
    <property type="match status" value="1"/>
</dbReference>
<feature type="transmembrane region" description="Helical" evidence="7">
    <location>
        <begin position="303"/>
        <end position="324"/>
    </location>
</feature>
<feature type="transmembrane region" description="Helical" evidence="7">
    <location>
        <begin position="422"/>
        <end position="443"/>
    </location>
</feature>
<evidence type="ECO:0000313" key="10">
    <source>
        <dbReference type="Proteomes" id="UP001235966"/>
    </source>
</evidence>
<feature type="transmembrane region" description="Helical" evidence="7">
    <location>
        <begin position="164"/>
        <end position="182"/>
    </location>
</feature>
<keyword evidence="4 7" id="KW-0812">Transmembrane</keyword>
<dbReference type="PROSITE" id="PS00216">
    <property type="entry name" value="SUGAR_TRANSPORT_1"/>
    <property type="match status" value="1"/>
</dbReference>
<keyword evidence="6 7" id="KW-0472">Membrane</keyword>
<gene>
    <name evidence="9" type="ORF">J2S49_000789</name>
</gene>
<dbReference type="EMBL" id="JAUSQW010000001">
    <property type="protein sequence ID" value="MDP9800713.1"/>
    <property type="molecule type" value="Genomic_DNA"/>
</dbReference>